<organism evidence="1">
    <name type="scientific">uncultured organism MedDCM-OCT-S11-C492</name>
    <dbReference type="NCBI Taxonomy" id="743663"/>
    <lineage>
        <taxon>unclassified sequences</taxon>
        <taxon>environmental samples</taxon>
    </lineage>
</organism>
<protein>
    <submittedName>
        <fullName evidence="1">Uncharacterized protein</fullName>
    </submittedName>
</protein>
<accession>D6PLK0</accession>
<dbReference type="AlphaFoldDB" id="D6PLK0"/>
<evidence type="ECO:0000313" key="1">
    <source>
        <dbReference type="EMBL" id="ADD96601.1"/>
    </source>
</evidence>
<dbReference type="EMBL" id="GU943150">
    <property type="protein sequence ID" value="ADD96601.1"/>
    <property type="molecule type" value="Genomic_DNA"/>
</dbReference>
<name>D6PLK0_9ZZZZ</name>
<proteinExistence type="predicted"/>
<reference evidence="1" key="1">
    <citation type="journal article" date="2010" name="ISME J.">
        <title>Metagenome of the Mediterranean deep chlorophyll maximum studied by direct and fosmid library 454 pyrosequencing.</title>
        <authorList>
            <person name="Ghai R."/>
            <person name="Martin-Cuadrado A.B."/>
            <person name="Molto A.G."/>
            <person name="Heredia I.G."/>
            <person name="Cabrera R."/>
            <person name="Martin J."/>
            <person name="Verdu M."/>
            <person name="Deschamps P."/>
            <person name="Moreira D."/>
            <person name="Lopez-Garcia P."/>
            <person name="Mira A."/>
            <person name="Rodriguez-Valera F."/>
        </authorList>
    </citation>
    <scope>NUCLEOTIDE SEQUENCE</scope>
</reference>
<sequence length="73" mass="8372">MNFTRGQLFNTHDIRRIQVVRPNPAFWQANNVCGATGNLQFAELDFAVLRHVIRISVGIYPITPIPYILLLHI</sequence>